<accession>A0ABN8R2H0</accession>
<sequence>MISKKTVQSNMEWTEEHDNCLCQEILVLEPFKYKKGSISRGQIWEKIANNLNGLELPRFKVSKRAVRERYTLLSEKFKAKMKDEEKASGIECDLSDVEKALEEIAEKEVAAGDTVENDKKKLDNAKAVEMRNRALESLGKTQKRQRNEDEENEKPKQKSRRTGGDTIAYLREKNVLVQKWKEEELQLQKQRVEVEGKREDQSRKQHQDMMKILLEQTKQQQEQMQSFQQMFTSMQQQQSQIIMKLLEKKKITWLDLHATVHFVVNACFYSI</sequence>
<name>A0ABN8R2H0_9CNID</name>
<comment type="caution">
    <text evidence="3">The sequence shown here is derived from an EMBL/GenBank/DDBJ whole genome shotgun (WGS) entry which is preliminary data.</text>
</comment>
<dbReference type="EMBL" id="CALNXK010000182">
    <property type="protein sequence ID" value="CAH3173559.1"/>
    <property type="molecule type" value="Genomic_DNA"/>
</dbReference>
<proteinExistence type="predicted"/>
<feature type="region of interest" description="Disordered" evidence="2">
    <location>
        <begin position="135"/>
        <end position="165"/>
    </location>
</feature>
<keyword evidence="1" id="KW-0175">Coiled coil</keyword>
<evidence type="ECO:0000313" key="3">
    <source>
        <dbReference type="EMBL" id="CAH3173559.1"/>
    </source>
</evidence>
<reference evidence="3 4" key="1">
    <citation type="submission" date="2022-05" db="EMBL/GenBank/DDBJ databases">
        <authorList>
            <consortium name="Genoscope - CEA"/>
            <person name="William W."/>
        </authorList>
    </citation>
    <scope>NUCLEOTIDE SEQUENCE [LARGE SCALE GENOMIC DNA]</scope>
</reference>
<evidence type="ECO:0000256" key="1">
    <source>
        <dbReference type="SAM" id="Coils"/>
    </source>
</evidence>
<keyword evidence="4" id="KW-1185">Reference proteome</keyword>
<gene>
    <name evidence="3" type="ORF">PLOB_00014189</name>
</gene>
<organism evidence="3 4">
    <name type="scientific">Porites lobata</name>
    <dbReference type="NCBI Taxonomy" id="104759"/>
    <lineage>
        <taxon>Eukaryota</taxon>
        <taxon>Metazoa</taxon>
        <taxon>Cnidaria</taxon>
        <taxon>Anthozoa</taxon>
        <taxon>Hexacorallia</taxon>
        <taxon>Scleractinia</taxon>
        <taxon>Fungiina</taxon>
        <taxon>Poritidae</taxon>
        <taxon>Porites</taxon>
    </lineage>
</organism>
<dbReference type="PANTHER" id="PTHR33309:SF1">
    <property type="entry name" value="MYB_SANT-LIKE DNA-BINDING DOMAIN-CONTAINING PROTEIN"/>
    <property type="match status" value="1"/>
</dbReference>
<protein>
    <submittedName>
        <fullName evidence="3">Uncharacterized protein</fullName>
    </submittedName>
</protein>
<feature type="coiled-coil region" evidence="1">
    <location>
        <begin position="177"/>
        <end position="230"/>
    </location>
</feature>
<evidence type="ECO:0000256" key="2">
    <source>
        <dbReference type="SAM" id="MobiDB-lite"/>
    </source>
</evidence>
<evidence type="ECO:0000313" key="4">
    <source>
        <dbReference type="Proteomes" id="UP001159405"/>
    </source>
</evidence>
<dbReference type="Proteomes" id="UP001159405">
    <property type="component" value="Unassembled WGS sequence"/>
</dbReference>
<dbReference type="PANTHER" id="PTHR33309">
    <property type="entry name" value="KERATIN, ULTRA HIGH-SULFUR MATRIX PROTEIN-LIKE"/>
    <property type="match status" value="1"/>
</dbReference>